<keyword evidence="1" id="KW-0472">Membrane</keyword>
<feature type="transmembrane region" description="Helical" evidence="1">
    <location>
        <begin position="59"/>
        <end position="79"/>
    </location>
</feature>
<proteinExistence type="predicted"/>
<gene>
    <name evidence="2" type="ORF">JK634_07170</name>
</gene>
<sequence>MELLFQAVYPVIYVIELIALILILYILYRVVRKIDYMLNGKIKKIFNSWRNMSKTKKRISYLLILIFLVGYFGYDMIYLPNKNYKFALYEVKDMGGNSLEGSTLYKKPFLTEDDIKSYNWSNHTFELKNHIRNYTKEAKGLGKNYRAFVLVANGEKIYMGGFYKGGPNIYLSLDNKSGSLFYTGTPGYDKRADDRVYNALKASGKL</sequence>
<name>A0A937FHL9_9CLOT</name>
<dbReference type="Proteomes" id="UP000623681">
    <property type="component" value="Unassembled WGS sequence"/>
</dbReference>
<evidence type="ECO:0000313" key="2">
    <source>
        <dbReference type="EMBL" id="MBL4931581.1"/>
    </source>
</evidence>
<protein>
    <submittedName>
        <fullName evidence="2">Uncharacterized protein</fullName>
    </submittedName>
</protein>
<evidence type="ECO:0000313" key="3">
    <source>
        <dbReference type="Proteomes" id="UP000623681"/>
    </source>
</evidence>
<reference evidence="2" key="1">
    <citation type="submission" date="2021-01" db="EMBL/GenBank/DDBJ databases">
        <title>Genome public.</title>
        <authorList>
            <person name="Liu C."/>
            <person name="Sun Q."/>
        </authorList>
    </citation>
    <scope>NUCLEOTIDE SEQUENCE</scope>
    <source>
        <strain evidence="2">YIM B02565</strain>
    </source>
</reference>
<organism evidence="2 3">
    <name type="scientific">Clostridium paridis</name>
    <dbReference type="NCBI Taxonomy" id="2803863"/>
    <lineage>
        <taxon>Bacteria</taxon>
        <taxon>Bacillati</taxon>
        <taxon>Bacillota</taxon>
        <taxon>Clostridia</taxon>
        <taxon>Eubacteriales</taxon>
        <taxon>Clostridiaceae</taxon>
        <taxon>Clostridium</taxon>
    </lineage>
</organism>
<keyword evidence="1" id="KW-0812">Transmembrane</keyword>
<keyword evidence="1" id="KW-1133">Transmembrane helix</keyword>
<dbReference type="EMBL" id="JAESWA010000020">
    <property type="protein sequence ID" value="MBL4931581.1"/>
    <property type="molecule type" value="Genomic_DNA"/>
</dbReference>
<feature type="transmembrane region" description="Helical" evidence="1">
    <location>
        <begin position="6"/>
        <end position="28"/>
    </location>
</feature>
<keyword evidence="3" id="KW-1185">Reference proteome</keyword>
<dbReference type="AlphaFoldDB" id="A0A937FHL9"/>
<accession>A0A937FHL9</accession>
<dbReference type="RefSeq" id="WP_202766963.1">
    <property type="nucleotide sequence ID" value="NZ_JAESWA010000020.1"/>
</dbReference>
<evidence type="ECO:0000256" key="1">
    <source>
        <dbReference type="SAM" id="Phobius"/>
    </source>
</evidence>
<comment type="caution">
    <text evidence="2">The sequence shown here is derived from an EMBL/GenBank/DDBJ whole genome shotgun (WGS) entry which is preliminary data.</text>
</comment>